<feature type="compositionally biased region" description="Basic and acidic residues" evidence="3">
    <location>
        <begin position="23"/>
        <end position="33"/>
    </location>
</feature>
<keyword evidence="1" id="KW-0433">Leucine-rich repeat</keyword>
<reference evidence="5" key="1">
    <citation type="journal article" date="2023" name="Commun. Biol.">
        <title>Genome analysis of Parmales, the sister group of diatoms, reveals the evolutionary specialization of diatoms from phago-mixotrophs to photoautotrophs.</title>
        <authorList>
            <person name="Ban H."/>
            <person name="Sato S."/>
            <person name="Yoshikawa S."/>
            <person name="Yamada K."/>
            <person name="Nakamura Y."/>
            <person name="Ichinomiya M."/>
            <person name="Sato N."/>
            <person name="Blanc-Mathieu R."/>
            <person name="Endo H."/>
            <person name="Kuwata A."/>
            <person name="Ogata H."/>
        </authorList>
    </citation>
    <scope>NUCLEOTIDE SEQUENCE [LARGE SCALE GENOMIC DNA]</scope>
</reference>
<name>A0A9W6ZG63_9STRA</name>
<evidence type="ECO:0000256" key="3">
    <source>
        <dbReference type="SAM" id="MobiDB-lite"/>
    </source>
</evidence>
<keyword evidence="2" id="KW-0677">Repeat</keyword>
<dbReference type="AlphaFoldDB" id="A0A9W6ZG63"/>
<evidence type="ECO:0000313" key="5">
    <source>
        <dbReference type="Proteomes" id="UP001162640"/>
    </source>
</evidence>
<gene>
    <name evidence="4" type="ORF">TL16_g00609</name>
</gene>
<sequence length="360" mass="39635">MGGERWGGDDDTHSEEDAEEDKDWAHIQGRLDDDGNTSAPQSPVNEMAFAFGSDFDELVSNTITSSQLMELTGFDDLTEAQQLSLTNIDTGKTPIDHLGELLPNLVKLRIGTSSVPSFRDLGTKLSNLQVLWLSRCHVNDLSGIFGLPQLEELYLSFNDIKYLEDISMHENIGVLDLEANQIEEFEQVEHLGTCLKLNSLTLSGCPVTTSGVREKSYRRKVLKAIPGLVYLDDVDVGESDRKGGGLEDVDSVSSGGSGGGEMMGVMLFAPSTPGSGTRDAGIVGEANKMDNQVLIEMLKKKPKDVEQMKTRNSFRKFFRGMSQNRLQGLLRAAYGDMMDEEQCEAKVKKRIGLMEGWIVN</sequence>
<proteinExistence type="predicted"/>
<evidence type="ECO:0000313" key="4">
    <source>
        <dbReference type="EMBL" id="GMH49770.1"/>
    </source>
</evidence>
<dbReference type="PANTHER" id="PTHR22708:SF0">
    <property type="entry name" value="LEUCINE-RICH REPEAT-CONTAINING PROTEIN 56"/>
    <property type="match status" value="1"/>
</dbReference>
<evidence type="ECO:0000256" key="1">
    <source>
        <dbReference type="ARBA" id="ARBA00022614"/>
    </source>
</evidence>
<protein>
    <submittedName>
        <fullName evidence="4">Uncharacterized protein</fullName>
    </submittedName>
</protein>
<dbReference type="SUPFAM" id="SSF52058">
    <property type="entry name" value="L domain-like"/>
    <property type="match status" value="1"/>
</dbReference>
<dbReference type="EMBL" id="BLQM01000011">
    <property type="protein sequence ID" value="GMH49770.1"/>
    <property type="molecule type" value="Genomic_DNA"/>
</dbReference>
<dbReference type="PROSITE" id="PS51450">
    <property type="entry name" value="LRR"/>
    <property type="match status" value="2"/>
</dbReference>
<feature type="compositionally biased region" description="Acidic residues" evidence="3">
    <location>
        <begin position="12"/>
        <end position="22"/>
    </location>
</feature>
<dbReference type="PANTHER" id="PTHR22708">
    <property type="entry name" value="LEUCINE-RICH REPEAT-CONTAINING PROTEIN 56"/>
    <property type="match status" value="1"/>
</dbReference>
<feature type="compositionally biased region" description="Basic and acidic residues" evidence="3">
    <location>
        <begin position="1"/>
        <end position="11"/>
    </location>
</feature>
<accession>A0A9W6ZG63</accession>
<dbReference type="SMART" id="SM00365">
    <property type="entry name" value="LRR_SD22"/>
    <property type="match status" value="2"/>
</dbReference>
<dbReference type="InterPro" id="IPR032675">
    <property type="entry name" value="LRR_dom_sf"/>
</dbReference>
<dbReference type="InterPro" id="IPR040091">
    <property type="entry name" value="LRRC56"/>
</dbReference>
<dbReference type="InterPro" id="IPR001611">
    <property type="entry name" value="Leu-rich_rpt"/>
</dbReference>
<dbReference type="Pfam" id="PF12799">
    <property type="entry name" value="LRR_4"/>
    <property type="match status" value="1"/>
</dbReference>
<feature type="region of interest" description="Disordered" evidence="3">
    <location>
        <begin position="1"/>
        <end position="43"/>
    </location>
</feature>
<dbReference type="Gene3D" id="3.80.10.10">
    <property type="entry name" value="Ribonuclease Inhibitor"/>
    <property type="match status" value="1"/>
</dbReference>
<organism evidence="4 5">
    <name type="scientific">Triparma laevis f. inornata</name>
    <dbReference type="NCBI Taxonomy" id="1714386"/>
    <lineage>
        <taxon>Eukaryota</taxon>
        <taxon>Sar</taxon>
        <taxon>Stramenopiles</taxon>
        <taxon>Ochrophyta</taxon>
        <taxon>Bolidophyceae</taxon>
        <taxon>Parmales</taxon>
        <taxon>Triparmaceae</taxon>
        <taxon>Triparma</taxon>
    </lineage>
</organism>
<evidence type="ECO:0000256" key="2">
    <source>
        <dbReference type="ARBA" id="ARBA00022737"/>
    </source>
</evidence>
<dbReference type="Proteomes" id="UP001162640">
    <property type="component" value="Unassembled WGS sequence"/>
</dbReference>
<dbReference type="InterPro" id="IPR025875">
    <property type="entry name" value="Leu-rich_rpt_4"/>
</dbReference>
<comment type="caution">
    <text evidence="4">The sequence shown here is derived from an EMBL/GenBank/DDBJ whole genome shotgun (WGS) entry which is preliminary data.</text>
</comment>